<evidence type="ECO:0000256" key="5">
    <source>
        <dbReference type="ARBA" id="ARBA00022970"/>
    </source>
</evidence>
<feature type="transmembrane region" description="Helical" evidence="9">
    <location>
        <begin position="98"/>
        <end position="116"/>
    </location>
</feature>
<dbReference type="GO" id="GO:0022857">
    <property type="term" value="F:transmembrane transporter activity"/>
    <property type="evidence" value="ECO:0007669"/>
    <property type="project" value="InterPro"/>
</dbReference>
<comment type="subcellular location">
    <subcellularLocation>
        <location evidence="1">Cell membrane</location>
        <topology evidence="1">Multi-pass membrane protein</topology>
    </subcellularLocation>
</comment>
<feature type="transmembrane region" description="Helical" evidence="9">
    <location>
        <begin position="6"/>
        <end position="29"/>
    </location>
</feature>
<evidence type="ECO:0000256" key="6">
    <source>
        <dbReference type="ARBA" id="ARBA00022989"/>
    </source>
</evidence>
<evidence type="ECO:0000256" key="9">
    <source>
        <dbReference type="SAM" id="Phobius"/>
    </source>
</evidence>
<dbReference type="RefSeq" id="WP_011808157.1">
    <property type="nucleotide sequence ID" value="NC_008786.1"/>
</dbReference>
<dbReference type="EMBL" id="CP000542">
    <property type="protein sequence ID" value="ABM56140.1"/>
    <property type="molecule type" value="Genomic_DNA"/>
</dbReference>
<dbReference type="eggNOG" id="COG0559">
    <property type="taxonomic scope" value="Bacteria"/>
</dbReference>
<keyword evidence="5" id="KW-0029">Amino-acid transport</keyword>
<dbReference type="KEGG" id="vei:Veis_0350"/>
<protein>
    <submittedName>
        <fullName evidence="10">Inner-membrane translocator</fullName>
    </submittedName>
</protein>
<evidence type="ECO:0000313" key="10">
    <source>
        <dbReference type="EMBL" id="ABM56140.1"/>
    </source>
</evidence>
<dbReference type="Proteomes" id="UP000000374">
    <property type="component" value="Chromosome"/>
</dbReference>
<dbReference type="PANTHER" id="PTHR11795">
    <property type="entry name" value="BRANCHED-CHAIN AMINO ACID TRANSPORT SYSTEM PERMEASE PROTEIN LIVH"/>
    <property type="match status" value="1"/>
</dbReference>
<dbReference type="AlphaFoldDB" id="A1WET3"/>
<feature type="transmembrane region" description="Helical" evidence="9">
    <location>
        <begin position="62"/>
        <end position="86"/>
    </location>
</feature>
<name>A1WET3_VEREI</name>
<feature type="transmembrane region" description="Helical" evidence="9">
    <location>
        <begin position="256"/>
        <end position="277"/>
    </location>
</feature>
<dbReference type="GeneID" id="76459086"/>
<accession>A1WET3</accession>
<evidence type="ECO:0000256" key="1">
    <source>
        <dbReference type="ARBA" id="ARBA00004651"/>
    </source>
</evidence>
<gene>
    <name evidence="10" type="ordered locus">Veis_0350</name>
</gene>
<evidence type="ECO:0000256" key="4">
    <source>
        <dbReference type="ARBA" id="ARBA00022692"/>
    </source>
</evidence>
<dbReference type="InterPro" id="IPR001851">
    <property type="entry name" value="ABC_transp_permease"/>
</dbReference>
<evidence type="ECO:0000256" key="3">
    <source>
        <dbReference type="ARBA" id="ARBA00022475"/>
    </source>
</evidence>
<dbReference type="PANTHER" id="PTHR11795:SF447">
    <property type="entry name" value="ABC TRANSPORTER PERMEASE PROTEIN"/>
    <property type="match status" value="1"/>
</dbReference>
<keyword evidence="6 9" id="KW-1133">Transmembrane helix</keyword>
<feature type="transmembrane region" description="Helical" evidence="9">
    <location>
        <begin position="136"/>
        <end position="158"/>
    </location>
</feature>
<sequence>MSIDIVFVSVFDLAYTVATLALVSAGLALIFGLMRVINLAHGEFIVLGGYTTIVALRMGCNIWLAMLIVAPIVVGCFGFLVERLVIRHLYGRTVDTMLATWGLSLALSGALSMIFGTTTTGVPNPVGSLSIGQYQVGGYSLFIIAVSTLLLASLYFVLRSMRVGMIVRGAMQSAEIAAALGHSPQRIYMATFVAGSMVSGLAGGVLSPLVGLTPSAGGQFIAKAFITVIAGGASVVAGTVSASALLGTVAKVFELLSSPVVGEMALLICAVILLRVLPQGITSRWFKGAA</sequence>
<organism evidence="10 11">
    <name type="scientific">Verminephrobacter eiseniae (strain EF01-2)</name>
    <dbReference type="NCBI Taxonomy" id="391735"/>
    <lineage>
        <taxon>Bacteria</taxon>
        <taxon>Pseudomonadati</taxon>
        <taxon>Pseudomonadota</taxon>
        <taxon>Betaproteobacteria</taxon>
        <taxon>Burkholderiales</taxon>
        <taxon>Comamonadaceae</taxon>
        <taxon>Verminephrobacter</taxon>
    </lineage>
</organism>
<evidence type="ECO:0000256" key="8">
    <source>
        <dbReference type="ARBA" id="ARBA00037998"/>
    </source>
</evidence>
<dbReference type="InterPro" id="IPR052157">
    <property type="entry name" value="BCAA_transport_permease"/>
</dbReference>
<feature type="transmembrane region" description="Helical" evidence="9">
    <location>
        <begin position="36"/>
        <end position="56"/>
    </location>
</feature>
<reference evidence="11" key="1">
    <citation type="submission" date="2006-12" db="EMBL/GenBank/DDBJ databases">
        <title>Complete sequence of chromosome 1 of Verminephrobacter eiseniae EF01-2.</title>
        <authorList>
            <person name="Copeland A."/>
            <person name="Lucas S."/>
            <person name="Lapidus A."/>
            <person name="Barry K."/>
            <person name="Detter J.C."/>
            <person name="Glavina del Rio T."/>
            <person name="Dalin E."/>
            <person name="Tice H."/>
            <person name="Pitluck S."/>
            <person name="Chertkov O."/>
            <person name="Brettin T."/>
            <person name="Bruce D."/>
            <person name="Han C."/>
            <person name="Tapia R."/>
            <person name="Gilna P."/>
            <person name="Schmutz J."/>
            <person name="Larimer F."/>
            <person name="Land M."/>
            <person name="Hauser L."/>
            <person name="Kyrpides N."/>
            <person name="Kim E."/>
            <person name="Stahl D."/>
            <person name="Richardson P."/>
        </authorList>
    </citation>
    <scope>NUCLEOTIDE SEQUENCE [LARGE SCALE GENOMIC DNA]</scope>
    <source>
        <strain evidence="11">EF01-2</strain>
    </source>
</reference>
<dbReference type="STRING" id="391735.Veis_0350"/>
<evidence type="ECO:0000256" key="2">
    <source>
        <dbReference type="ARBA" id="ARBA00022448"/>
    </source>
</evidence>
<keyword evidence="7 9" id="KW-0472">Membrane</keyword>
<keyword evidence="4 9" id="KW-0812">Transmembrane</keyword>
<dbReference type="CDD" id="cd06582">
    <property type="entry name" value="TM_PBP1_LivH_like"/>
    <property type="match status" value="1"/>
</dbReference>
<dbReference type="GO" id="GO:0005886">
    <property type="term" value="C:plasma membrane"/>
    <property type="evidence" value="ECO:0007669"/>
    <property type="project" value="UniProtKB-SubCell"/>
</dbReference>
<dbReference type="Pfam" id="PF02653">
    <property type="entry name" value="BPD_transp_2"/>
    <property type="match status" value="1"/>
</dbReference>
<keyword evidence="11" id="KW-1185">Reference proteome</keyword>
<feature type="transmembrane region" description="Helical" evidence="9">
    <location>
        <begin position="224"/>
        <end position="250"/>
    </location>
</feature>
<proteinExistence type="inferred from homology"/>
<dbReference type="GO" id="GO:0006865">
    <property type="term" value="P:amino acid transport"/>
    <property type="evidence" value="ECO:0007669"/>
    <property type="project" value="UniProtKB-KW"/>
</dbReference>
<keyword evidence="2" id="KW-0813">Transport</keyword>
<feature type="transmembrane region" description="Helical" evidence="9">
    <location>
        <begin position="187"/>
        <end position="212"/>
    </location>
</feature>
<evidence type="ECO:0000256" key="7">
    <source>
        <dbReference type="ARBA" id="ARBA00023136"/>
    </source>
</evidence>
<keyword evidence="3" id="KW-1003">Cell membrane</keyword>
<dbReference type="HOGENOM" id="CLU_039929_2_2_4"/>
<comment type="similarity">
    <text evidence="8">Belongs to the binding-protein-dependent transport system permease family. LivHM subfamily.</text>
</comment>
<evidence type="ECO:0000313" key="11">
    <source>
        <dbReference type="Proteomes" id="UP000000374"/>
    </source>
</evidence>